<dbReference type="Pfam" id="PF04977">
    <property type="entry name" value="DivIC"/>
    <property type="match status" value="1"/>
</dbReference>
<accession>A0A0F3MIA6</accession>
<comment type="caution">
    <text evidence="1">The sequence shown here is derived from an EMBL/GenBank/DDBJ whole genome shotgun (WGS) entry which is preliminary data.</text>
</comment>
<dbReference type="InterPro" id="IPR007060">
    <property type="entry name" value="FtsL/DivIC"/>
</dbReference>
<dbReference type="Proteomes" id="UP000033616">
    <property type="component" value="Unassembled WGS sequence"/>
</dbReference>
<dbReference type="AlphaFoldDB" id="A0A0F3MIA6"/>
<organism evidence="1 2">
    <name type="scientific">Orientia chuto str. Dubai</name>
    <dbReference type="NCBI Taxonomy" id="1359168"/>
    <lineage>
        <taxon>Bacteria</taxon>
        <taxon>Pseudomonadati</taxon>
        <taxon>Pseudomonadota</taxon>
        <taxon>Alphaproteobacteria</taxon>
        <taxon>Rickettsiales</taxon>
        <taxon>Rickettsiaceae</taxon>
        <taxon>Rickettsieae</taxon>
        <taxon>Orientia</taxon>
    </lineage>
</organism>
<dbReference type="STRING" id="1359168.OCHUTO_0815"/>
<reference evidence="1 2" key="1">
    <citation type="submission" date="2015-02" db="EMBL/GenBank/DDBJ databases">
        <title>Genome Sequencing of Rickettsiales.</title>
        <authorList>
            <person name="Daugherty S.C."/>
            <person name="Su Q."/>
            <person name="Abolude K."/>
            <person name="Beier-Sexton M."/>
            <person name="Carlyon J.A."/>
            <person name="Carter R."/>
            <person name="Day N.P."/>
            <person name="Dumler S.J."/>
            <person name="Dyachenko V."/>
            <person name="Godinez A."/>
            <person name="Kurtti T.J."/>
            <person name="Lichay M."/>
            <person name="Mullins K.E."/>
            <person name="Ott S."/>
            <person name="Pappas-Brown V."/>
            <person name="Paris D.H."/>
            <person name="Patel P."/>
            <person name="Richards A.L."/>
            <person name="Sadzewicz L."/>
            <person name="Sears K."/>
            <person name="Seidman D."/>
            <person name="Sengamalay N."/>
            <person name="Stenos J."/>
            <person name="Tallon L.J."/>
            <person name="Vincent G."/>
            <person name="Fraser C.M."/>
            <person name="Munderloh U."/>
            <person name="Dunning-Hotopp J.C."/>
        </authorList>
    </citation>
    <scope>NUCLEOTIDE SEQUENCE [LARGE SCALE GENOMIC DNA]</scope>
    <source>
        <strain evidence="1 2">Fuller</strain>
    </source>
</reference>
<protein>
    <submittedName>
        <fullName evidence="1">Septum formation initiator family protein</fullName>
    </submittedName>
</protein>
<name>A0A0F3MIA6_9RICK</name>
<keyword evidence="2" id="KW-1185">Reference proteome</keyword>
<gene>
    <name evidence="1" type="ORF">OCHUTO_0815</name>
</gene>
<sequence>MSRILFSFVLIGLLIYFSFHAIYGNRGLISYIEFSNNVDNSLKTLYKLKFERLEIEQRVALLRLQSLDLDMLDEQVRKKLGLAHSNEKIFSVKEG</sequence>
<dbReference type="PATRIC" id="fig|1359168.3.peg.543"/>
<proteinExistence type="predicted"/>
<evidence type="ECO:0000313" key="2">
    <source>
        <dbReference type="Proteomes" id="UP000033616"/>
    </source>
</evidence>
<dbReference type="RefSeq" id="WP_045797433.1">
    <property type="nucleotide sequence ID" value="NZ_LANP01000021.1"/>
</dbReference>
<dbReference type="EMBL" id="LANP01000021">
    <property type="protein sequence ID" value="KJV55503.1"/>
    <property type="molecule type" value="Genomic_DNA"/>
</dbReference>
<dbReference type="OrthoDB" id="9815600at2"/>
<evidence type="ECO:0000313" key="1">
    <source>
        <dbReference type="EMBL" id="KJV55503.1"/>
    </source>
</evidence>